<keyword evidence="1" id="KW-0805">Transcription regulation</keyword>
<dbReference type="InterPro" id="IPR039422">
    <property type="entry name" value="MarR/SlyA-like"/>
</dbReference>
<reference evidence="6" key="1">
    <citation type="journal article" date="2019" name="Int. J. Syst. Evol. Microbiol.">
        <title>The Global Catalogue of Microorganisms (GCM) 10K type strain sequencing project: providing services to taxonomists for standard genome sequencing and annotation.</title>
        <authorList>
            <consortium name="The Broad Institute Genomics Platform"/>
            <consortium name="The Broad Institute Genome Sequencing Center for Infectious Disease"/>
            <person name="Wu L."/>
            <person name="Ma J."/>
        </authorList>
    </citation>
    <scope>NUCLEOTIDE SEQUENCE [LARGE SCALE GENOMIC DNA]</scope>
    <source>
        <strain evidence="6">CGMCC 1.12989</strain>
    </source>
</reference>
<dbReference type="SMART" id="SM00347">
    <property type="entry name" value="HTH_MARR"/>
    <property type="match status" value="1"/>
</dbReference>
<keyword evidence="3" id="KW-0804">Transcription</keyword>
<evidence type="ECO:0000259" key="4">
    <source>
        <dbReference type="PROSITE" id="PS50995"/>
    </source>
</evidence>
<name>A0ABV8RNY6_9SPHN</name>
<feature type="domain" description="HTH marR-type" evidence="4">
    <location>
        <begin position="9"/>
        <end position="142"/>
    </location>
</feature>
<evidence type="ECO:0000256" key="3">
    <source>
        <dbReference type="ARBA" id="ARBA00023163"/>
    </source>
</evidence>
<dbReference type="PANTHER" id="PTHR33164:SF43">
    <property type="entry name" value="HTH-TYPE TRANSCRIPTIONAL REPRESSOR YETL"/>
    <property type="match status" value="1"/>
</dbReference>
<dbReference type="PROSITE" id="PS50995">
    <property type="entry name" value="HTH_MARR_2"/>
    <property type="match status" value="1"/>
</dbReference>
<keyword evidence="2" id="KW-0238">DNA-binding</keyword>
<gene>
    <name evidence="5" type="ORF">ACFO0A_05660</name>
</gene>
<evidence type="ECO:0000313" key="6">
    <source>
        <dbReference type="Proteomes" id="UP001595828"/>
    </source>
</evidence>
<protein>
    <submittedName>
        <fullName evidence="5">MarR family winged helix-turn-helix transcriptional regulator</fullName>
    </submittedName>
</protein>
<dbReference type="Proteomes" id="UP001595828">
    <property type="component" value="Unassembled WGS sequence"/>
</dbReference>
<dbReference type="SUPFAM" id="SSF46785">
    <property type="entry name" value="Winged helix' DNA-binding domain"/>
    <property type="match status" value="1"/>
</dbReference>
<dbReference type="PROSITE" id="PS01117">
    <property type="entry name" value="HTH_MARR_1"/>
    <property type="match status" value="1"/>
</dbReference>
<dbReference type="InterPro" id="IPR023187">
    <property type="entry name" value="Tscrpt_reg_MarR-type_CS"/>
</dbReference>
<evidence type="ECO:0000313" key="5">
    <source>
        <dbReference type="EMBL" id="MFC4294544.1"/>
    </source>
</evidence>
<organism evidence="5 6">
    <name type="scientific">Novosphingobium tardum</name>
    <dbReference type="NCBI Taxonomy" id="1538021"/>
    <lineage>
        <taxon>Bacteria</taxon>
        <taxon>Pseudomonadati</taxon>
        <taxon>Pseudomonadota</taxon>
        <taxon>Alphaproteobacteria</taxon>
        <taxon>Sphingomonadales</taxon>
        <taxon>Sphingomonadaceae</taxon>
        <taxon>Novosphingobium</taxon>
    </lineage>
</organism>
<dbReference type="PANTHER" id="PTHR33164">
    <property type="entry name" value="TRANSCRIPTIONAL REGULATOR, MARR FAMILY"/>
    <property type="match status" value="1"/>
</dbReference>
<dbReference type="InterPro" id="IPR036388">
    <property type="entry name" value="WH-like_DNA-bd_sf"/>
</dbReference>
<sequence>MPHRHTRLAEFMPYRLSITSNAVSDMIADKYRARFGLKIPEWRVMAVLGDAGPRTQRELVNATLMDKVAVNRACKVLEDRGLVVRNPNVADGRSHHLALTAVGETMHGQIMPLAEDMYQRIFACLTAKETEVLRATLGKLLASVESLERAEA</sequence>
<proteinExistence type="predicted"/>
<dbReference type="InterPro" id="IPR000835">
    <property type="entry name" value="HTH_MarR-typ"/>
</dbReference>
<accession>A0ABV8RNY6</accession>
<dbReference type="Gene3D" id="1.10.10.10">
    <property type="entry name" value="Winged helix-like DNA-binding domain superfamily/Winged helix DNA-binding domain"/>
    <property type="match status" value="1"/>
</dbReference>
<dbReference type="RefSeq" id="WP_379537993.1">
    <property type="nucleotide sequence ID" value="NZ_JBHSDR010000003.1"/>
</dbReference>
<evidence type="ECO:0000256" key="1">
    <source>
        <dbReference type="ARBA" id="ARBA00023015"/>
    </source>
</evidence>
<keyword evidence="6" id="KW-1185">Reference proteome</keyword>
<dbReference type="InterPro" id="IPR036390">
    <property type="entry name" value="WH_DNA-bd_sf"/>
</dbReference>
<evidence type="ECO:0000256" key="2">
    <source>
        <dbReference type="ARBA" id="ARBA00023125"/>
    </source>
</evidence>
<dbReference type="PRINTS" id="PR00598">
    <property type="entry name" value="HTHMARR"/>
</dbReference>
<dbReference type="Pfam" id="PF12802">
    <property type="entry name" value="MarR_2"/>
    <property type="match status" value="1"/>
</dbReference>
<comment type="caution">
    <text evidence="5">The sequence shown here is derived from an EMBL/GenBank/DDBJ whole genome shotgun (WGS) entry which is preliminary data.</text>
</comment>
<dbReference type="EMBL" id="JBHSDR010000003">
    <property type="protein sequence ID" value="MFC4294544.1"/>
    <property type="molecule type" value="Genomic_DNA"/>
</dbReference>